<dbReference type="Proteomes" id="UP000326565">
    <property type="component" value="Unassembled WGS sequence"/>
</dbReference>
<dbReference type="Pfam" id="PF11951">
    <property type="entry name" value="Fungal_trans_2"/>
    <property type="match status" value="1"/>
</dbReference>
<dbReference type="EMBL" id="ML732157">
    <property type="protein sequence ID" value="KAB8078505.1"/>
    <property type="molecule type" value="Genomic_DNA"/>
</dbReference>
<accession>A0A5N5XED0</accession>
<evidence type="ECO:0008006" key="3">
    <source>
        <dbReference type="Google" id="ProtNLM"/>
    </source>
</evidence>
<evidence type="ECO:0000313" key="2">
    <source>
        <dbReference type="Proteomes" id="UP000326565"/>
    </source>
</evidence>
<evidence type="ECO:0000313" key="1">
    <source>
        <dbReference type="EMBL" id="KAB8078505.1"/>
    </source>
</evidence>
<name>A0A5N5XED0_9EURO</name>
<protein>
    <recommendedName>
        <fullName evidence="3">Fungal-specific transcription factor domain-containing protein</fullName>
    </recommendedName>
</protein>
<gene>
    <name evidence="1" type="ORF">BDV29DRAFT_187836</name>
</gene>
<organism evidence="1 2">
    <name type="scientific">Aspergillus leporis</name>
    <dbReference type="NCBI Taxonomy" id="41062"/>
    <lineage>
        <taxon>Eukaryota</taxon>
        <taxon>Fungi</taxon>
        <taxon>Dikarya</taxon>
        <taxon>Ascomycota</taxon>
        <taxon>Pezizomycotina</taxon>
        <taxon>Eurotiomycetes</taxon>
        <taxon>Eurotiomycetidae</taxon>
        <taxon>Eurotiales</taxon>
        <taxon>Aspergillaceae</taxon>
        <taxon>Aspergillus</taxon>
        <taxon>Aspergillus subgen. Circumdati</taxon>
    </lineage>
</organism>
<sequence length="336" mass="37526">MSQLIRARVKEAPMLLLNPYAAVARVFLRCATNQPPCSDNDLSSCASALQALRHAQVTKAEHVGSFLSLGMSLVTFHRLISGISASTICRFTLSLGRPFYYAEELQESDMMELLCLVFLDTTQSLFRARVPVIQYRVRDPYLVDRHAGLCGPLLPLLYRVCLLAAAVRTGSELLAPPDHFDALRKEIIAWTPSISTATLERFSKEEMLLLITQANVHRTTAILILHRLRHPFGEQDGVAESLSQTIVTEMKHCLAMAGQYPPNITLVLLIAGAEVHDPDGRKQILSLIHGINGASFYPFITNLRLFLARVWASRDQGTARYLFRLFEEDPDLSIPL</sequence>
<dbReference type="InterPro" id="IPR021858">
    <property type="entry name" value="Fun_TF"/>
</dbReference>
<keyword evidence="2" id="KW-1185">Reference proteome</keyword>
<dbReference type="AlphaFoldDB" id="A0A5N5XED0"/>
<proteinExistence type="predicted"/>
<dbReference type="OrthoDB" id="4137815at2759"/>
<reference evidence="1 2" key="1">
    <citation type="submission" date="2019-04" db="EMBL/GenBank/DDBJ databases">
        <title>Friends and foes A comparative genomics study of 23 Aspergillus species from section Flavi.</title>
        <authorList>
            <consortium name="DOE Joint Genome Institute"/>
            <person name="Kjaerbolling I."/>
            <person name="Vesth T."/>
            <person name="Frisvad J.C."/>
            <person name="Nybo J.L."/>
            <person name="Theobald S."/>
            <person name="Kildgaard S."/>
            <person name="Isbrandt T."/>
            <person name="Kuo A."/>
            <person name="Sato A."/>
            <person name="Lyhne E.K."/>
            <person name="Kogle M.E."/>
            <person name="Wiebenga A."/>
            <person name="Kun R.S."/>
            <person name="Lubbers R.J."/>
            <person name="Makela M.R."/>
            <person name="Barry K."/>
            <person name="Chovatia M."/>
            <person name="Clum A."/>
            <person name="Daum C."/>
            <person name="Haridas S."/>
            <person name="He G."/>
            <person name="LaButti K."/>
            <person name="Lipzen A."/>
            <person name="Mondo S."/>
            <person name="Riley R."/>
            <person name="Salamov A."/>
            <person name="Simmons B.A."/>
            <person name="Magnuson J.K."/>
            <person name="Henrissat B."/>
            <person name="Mortensen U.H."/>
            <person name="Larsen T.O."/>
            <person name="Devries R.P."/>
            <person name="Grigoriev I.V."/>
            <person name="Machida M."/>
            <person name="Baker S.E."/>
            <person name="Andersen M.R."/>
        </authorList>
    </citation>
    <scope>NUCLEOTIDE SEQUENCE [LARGE SCALE GENOMIC DNA]</scope>
    <source>
        <strain evidence="1 2">CBS 151.66</strain>
    </source>
</reference>